<dbReference type="Gene3D" id="3.30.1490.480">
    <property type="entry name" value="Endolytic murein transglycosylase"/>
    <property type="match status" value="1"/>
</dbReference>
<dbReference type="STRING" id="626887.J057_19505"/>
<dbReference type="GO" id="GO:0071555">
    <property type="term" value="P:cell wall organization"/>
    <property type="evidence" value="ECO:0007669"/>
    <property type="project" value="UniProtKB-KW"/>
</dbReference>
<evidence type="ECO:0000256" key="2">
    <source>
        <dbReference type="ARBA" id="ARBA00022692"/>
    </source>
</evidence>
<name>N6VTZ4_9GAMM</name>
<evidence type="ECO:0000313" key="9">
    <source>
        <dbReference type="Proteomes" id="UP000013165"/>
    </source>
</evidence>
<dbReference type="GO" id="GO:0008932">
    <property type="term" value="F:lytic endotransglycosylase activity"/>
    <property type="evidence" value="ECO:0007669"/>
    <property type="project" value="UniProtKB-UniRule"/>
</dbReference>
<dbReference type="AlphaFoldDB" id="N6VTZ4"/>
<protein>
    <recommendedName>
        <fullName evidence="7">Endolytic murein transglycosylase</fullName>
        <ecNumber evidence="7">4.2.2.29</ecNumber>
    </recommendedName>
    <alternativeName>
        <fullName evidence="7">Peptidoglycan lytic transglycosylase</fullName>
    </alternativeName>
    <alternativeName>
        <fullName evidence="7">Peptidoglycan polymerization terminase</fullName>
    </alternativeName>
</protein>
<evidence type="ECO:0000256" key="7">
    <source>
        <dbReference type="HAMAP-Rule" id="MF_02065"/>
    </source>
</evidence>
<evidence type="ECO:0000256" key="5">
    <source>
        <dbReference type="ARBA" id="ARBA00023239"/>
    </source>
</evidence>
<evidence type="ECO:0000256" key="4">
    <source>
        <dbReference type="ARBA" id="ARBA00023136"/>
    </source>
</evidence>
<gene>
    <name evidence="7 8" type="primary">mltG</name>
    <name evidence="8" type="ORF">J057_19505</name>
</gene>
<evidence type="ECO:0000313" key="8">
    <source>
        <dbReference type="EMBL" id="ENO13615.2"/>
    </source>
</evidence>
<keyword evidence="2 7" id="KW-0812">Transmembrane</keyword>
<dbReference type="InterPro" id="IPR003770">
    <property type="entry name" value="MLTG-like"/>
</dbReference>
<organism evidence="8 9">
    <name type="scientific">Marinobacter nanhaiticus D15-8W</name>
    <dbReference type="NCBI Taxonomy" id="626887"/>
    <lineage>
        <taxon>Bacteria</taxon>
        <taxon>Pseudomonadati</taxon>
        <taxon>Pseudomonadota</taxon>
        <taxon>Gammaproteobacteria</taxon>
        <taxon>Pseudomonadales</taxon>
        <taxon>Marinobacteraceae</taxon>
        <taxon>Marinobacter</taxon>
    </lineage>
</organism>
<dbReference type="EC" id="4.2.2.29" evidence="7"/>
<reference evidence="8 9" key="1">
    <citation type="journal article" date="2013" name="Genome Announc.">
        <title>Genome Sequence of the Polycyclic Aromatic Hydrocarbon-Degrading Bacterium Strain Marinobacter nanhaiticus D15-8WT.</title>
        <authorList>
            <person name="Cui Z."/>
            <person name="Gao W."/>
            <person name="Li Q."/>
            <person name="Xu G."/>
            <person name="Zheng L."/>
        </authorList>
    </citation>
    <scope>NUCLEOTIDE SEQUENCE [LARGE SCALE GENOMIC DNA]</scope>
    <source>
        <strain evidence="8 9">D15-8W</strain>
    </source>
</reference>
<evidence type="ECO:0000256" key="1">
    <source>
        <dbReference type="ARBA" id="ARBA00022475"/>
    </source>
</evidence>
<dbReference type="PANTHER" id="PTHR30518">
    <property type="entry name" value="ENDOLYTIC MUREIN TRANSGLYCOSYLASE"/>
    <property type="match status" value="1"/>
</dbReference>
<evidence type="ECO:0000256" key="3">
    <source>
        <dbReference type="ARBA" id="ARBA00022989"/>
    </source>
</evidence>
<accession>N6VTZ4</accession>
<dbReference type="HOGENOM" id="CLU_025574_0_2_6"/>
<keyword evidence="1 7" id="KW-1003">Cell membrane</keyword>
<comment type="caution">
    <text evidence="8">The sequence shown here is derived from an EMBL/GenBank/DDBJ whole genome shotgun (WGS) entry which is preliminary data.</text>
</comment>
<dbReference type="GO" id="GO:0009252">
    <property type="term" value="P:peptidoglycan biosynthetic process"/>
    <property type="evidence" value="ECO:0007669"/>
    <property type="project" value="UniProtKB-UniRule"/>
</dbReference>
<comment type="catalytic activity">
    <reaction evidence="7">
        <text>a peptidoglycan chain = a peptidoglycan chain with N-acetyl-1,6-anhydromuramyl-[peptide] at the reducing end + a peptidoglycan chain with N-acetylglucosamine at the non-reducing end.</text>
        <dbReference type="EC" id="4.2.2.29"/>
    </reaction>
</comment>
<dbReference type="NCBIfam" id="TIGR00247">
    <property type="entry name" value="endolytic transglycosylase MltG"/>
    <property type="match status" value="1"/>
</dbReference>
<dbReference type="CDD" id="cd08010">
    <property type="entry name" value="MltG_like"/>
    <property type="match status" value="1"/>
</dbReference>
<dbReference type="HAMAP" id="MF_02065">
    <property type="entry name" value="MltG"/>
    <property type="match status" value="1"/>
</dbReference>
<feature type="site" description="Important for catalytic activity" evidence="7">
    <location>
        <position position="219"/>
    </location>
</feature>
<keyword evidence="4 7" id="KW-0472">Membrane</keyword>
<sequence length="347" mass="39476">MLLKRLLLVSILGLVLLASGSALWLWQGLQTLKEPVDLPEPVLFDVEQGSAFNWVATKLEREGLVEDALWLKIWGRLNPDRNVIKAGTYEFVPRETPIAMVGKMVRGDTKTWSVQFIEGWRFSELRAALAKQSHLEHLTKELTDEEIMARLGKPEQHPEGRFFPDTYVYTGKETDLDILRRAYQRMEGILTEEWQGRADGLPYETPYEALIMASIVEKETGVPDERGQIAGVFVRRIQKGMRLQTDPTVIYGLGEDYDGNITRKHLRTTTPYNTYRISGLPPTPIALPGRDAIHASLHPQPGTSLYFVARGDGSHVFSETFSEHQKAVREYQLQRRSDYRSSPQAQP</sequence>
<evidence type="ECO:0000256" key="6">
    <source>
        <dbReference type="ARBA" id="ARBA00023316"/>
    </source>
</evidence>
<keyword evidence="6 7" id="KW-0961">Cell wall biogenesis/degradation</keyword>
<keyword evidence="3 7" id="KW-1133">Transmembrane helix</keyword>
<dbReference type="eggNOG" id="COG1559">
    <property type="taxonomic scope" value="Bacteria"/>
</dbReference>
<dbReference type="EMBL" id="APLQ01000014">
    <property type="protein sequence ID" value="ENO13615.2"/>
    <property type="molecule type" value="Genomic_DNA"/>
</dbReference>
<proteinExistence type="inferred from homology"/>
<dbReference type="Pfam" id="PF02618">
    <property type="entry name" value="YceG"/>
    <property type="match status" value="1"/>
</dbReference>
<dbReference type="Proteomes" id="UP000013165">
    <property type="component" value="Unassembled WGS sequence"/>
</dbReference>
<comment type="similarity">
    <text evidence="7">Belongs to the transglycosylase MltG family.</text>
</comment>
<keyword evidence="5 7" id="KW-0456">Lyase</keyword>
<dbReference type="PATRIC" id="fig|626887.3.peg.3898"/>
<dbReference type="PANTHER" id="PTHR30518:SF2">
    <property type="entry name" value="ENDOLYTIC MUREIN TRANSGLYCOSYLASE"/>
    <property type="match status" value="1"/>
</dbReference>
<keyword evidence="7" id="KW-0997">Cell inner membrane</keyword>
<comment type="function">
    <text evidence="7">Functions as a peptidoglycan terminase that cleaves nascent peptidoglycan strands endolytically to terminate their elongation.</text>
</comment>
<dbReference type="Gene3D" id="3.30.160.60">
    <property type="entry name" value="Classic Zinc Finger"/>
    <property type="match status" value="1"/>
</dbReference>
<dbReference type="OrthoDB" id="9814591at2"/>
<keyword evidence="9" id="KW-1185">Reference proteome</keyword>
<dbReference type="GO" id="GO:0005886">
    <property type="term" value="C:plasma membrane"/>
    <property type="evidence" value="ECO:0007669"/>
    <property type="project" value="UniProtKB-UniRule"/>
</dbReference>